<feature type="non-terminal residue" evidence="1">
    <location>
        <position position="178"/>
    </location>
</feature>
<evidence type="ECO:0000313" key="2">
    <source>
        <dbReference type="Proteomes" id="UP000026941"/>
    </source>
</evidence>
<reference evidence="1 2" key="1">
    <citation type="submission" date="2014-05" db="EMBL/GenBank/DDBJ databases">
        <title>Whole genome shotgun sequence of Rhizobium rhizogenes NBRC 13257.</title>
        <authorList>
            <person name="Katano-Makiyama Y."/>
            <person name="Hosoyama A."/>
            <person name="Hashimoto M."/>
            <person name="Hosoyama Y."/>
            <person name="Noguchi M."/>
            <person name="Tsuchikane K."/>
            <person name="Kimura A."/>
            <person name="Ohji S."/>
            <person name="Ichikawa N."/>
            <person name="Yamazoe A."/>
            <person name="Fujita N."/>
        </authorList>
    </citation>
    <scope>NUCLEOTIDE SEQUENCE [LARGE SCALE GENOMIC DNA]</scope>
    <source>
        <strain evidence="1 2">NBRC 13257</strain>
    </source>
</reference>
<sequence length="178" mass="19401">MFKKKTVLIVGAGGSYDLNFPLGEGLKGIIATKLDLRFEGFRELASGDPLVLKALEAAAQQKNQGQIDNYLNACRSIVSAMPLAISIDNFLHTHSNDAEIVLCGKLGIAAAILEAEKNSTIMADKNRSGRIAFGGNNSLLWHNIFCKILTENIQSDSIDAIFDNVSIVTFNYDRCIEH</sequence>
<comment type="caution">
    <text evidence="1">The sequence shown here is derived from an EMBL/GenBank/DDBJ whole genome shotgun (WGS) entry which is preliminary data.</text>
</comment>
<dbReference type="Proteomes" id="UP000026941">
    <property type="component" value="Unassembled WGS sequence"/>
</dbReference>
<proteinExistence type="predicted"/>
<protein>
    <submittedName>
        <fullName evidence="1">Uncharacterized protein</fullName>
    </submittedName>
</protein>
<organism evidence="1 2">
    <name type="scientific">Rhizobium rhizogenes NBRC 13257</name>
    <dbReference type="NCBI Taxonomy" id="1220581"/>
    <lineage>
        <taxon>Bacteria</taxon>
        <taxon>Pseudomonadati</taxon>
        <taxon>Pseudomonadota</taxon>
        <taxon>Alphaproteobacteria</taxon>
        <taxon>Hyphomicrobiales</taxon>
        <taxon>Rhizobiaceae</taxon>
        <taxon>Rhizobium/Agrobacterium group</taxon>
        <taxon>Rhizobium</taxon>
    </lineage>
</organism>
<name>A0AA87Q5F8_RHIRH</name>
<gene>
    <name evidence="1" type="ORF">RRH01S_14_00010</name>
</gene>
<dbReference type="AlphaFoldDB" id="A0AA87Q5F8"/>
<accession>A0AA87Q5F8</accession>
<dbReference type="EMBL" id="BAYX01000014">
    <property type="protein sequence ID" value="GAJ95851.1"/>
    <property type="molecule type" value="Genomic_DNA"/>
</dbReference>
<evidence type="ECO:0000313" key="1">
    <source>
        <dbReference type="EMBL" id="GAJ95851.1"/>
    </source>
</evidence>